<name>A0ABU6MMW3_9BACI</name>
<dbReference type="Proteomes" id="UP001341444">
    <property type="component" value="Unassembled WGS sequence"/>
</dbReference>
<sequence>MNEILNDLELIDSCKRLSSLEMLGKLTKGNIRGLDKISVQTFLKNKKMKDDIFNVLIVYFFNEYSNTVYDRTAFAKIYFYWLRSGVNTFQKALEMTKLDIYLLGKNNGKS</sequence>
<reference evidence="1 2" key="1">
    <citation type="submission" date="2023-03" db="EMBL/GenBank/DDBJ databases">
        <title>Bacillus Genome Sequencing.</title>
        <authorList>
            <person name="Dunlap C."/>
        </authorList>
    </citation>
    <scope>NUCLEOTIDE SEQUENCE [LARGE SCALE GENOMIC DNA]</scope>
    <source>
        <strain evidence="1 2">B-23453</strain>
    </source>
</reference>
<evidence type="ECO:0000313" key="1">
    <source>
        <dbReference type="EMBL" id="MED1205732.1"/>
    </source>
</evidence>
<proteinExistence type="predicted"/>
<organism evidence="1 2">
    <name type="scientific">Heyndrickxia acidicola</name>
    <dbReference type="NCBI Taxonomy" id="209389"/>
    <lineage>
        <taxon>Bacteria</taxon>
        <taxon>Bacillati</taxon>
        <taxon>Bacillota</taxon>
        <taxon>Bacilli</taxon>
        <taxon>Bacillales</taxon>
        <taxon>Bacillaceae</taxon>
        <taxon>Heyndrickxia</taxon>
    </lineage>
</organism>
<keyword evidence="2" id="KW-1185">Reference proteome</keyword>
<protein>
    <submittedName>
        <fullName evidence="1">Uncharacterized protein</fullName>
    </submittedName>
</protein>
<gene>
    <name evidence="1" type="ORF">P4T90_22105</name>
</gene>
<evidence type="ECO:0000313" key="2">
    <source>
        <dbReference type="Proteomes" id="UP001341444"/>
    </source>
</evidence>
<comment type="caution">
    <text evidence="1">The sequence shown here is derived from an EMBL/GenBank/DDBJ whole genome shotgun (WGS) entry which is preliminary data.</text>
</comment>
<dbReference type="EMBL" id="JARMAB010000040">
    <property type="protein sequence ID" value="MED1205732.1"/>
    <property type="molecule type" value="Genomic_DNA"/>
</dbReference>
<accession>A0ABU6MMW3</accession>
<dbReference type="RefSeq" id="WP_066264199.1">
    <property type="nucleotide sequence ID" value="NZ_JARMAB010000040.1"/>
</dbReference>